<dbReference type="Pfam" id="PF00364">
    <property type="entry name" value="Biotin_lipoyl"/>
    <property type="match status" value="1"/>
</dbReference>
<reference evidence="12 14" key="2">
    <citation type="journal article" date="2015" name="Genome Announc.">
        <title>Expanding the biotechnology potential of lactobacilli through comparative genomics of 213 strains and associated genera.</title>
        <authorList>
            <person name="Sun Z."/>
            <person name="Harris H.M."/>
            <person name="McCann A."/>
            <person name="Guo C."/>
            <person name="Argimon S."/>
            <person name="Zhang W."/>
            <person name="Yang X."/>
            <person name="Jeffery I.B."/>
            <person name="Cooney J.C."/>
            <person name="Kagawa T.F."/>
            <person name="Liu W."/>
            <person name="Song Y."/>
            <person name="Salvetti E."/>
            <person name="Wrobel A."/>
            <person name="Rasinkangas P."/>
            <person name="Parkhill J."/>
            <person name="Rea M.C."/>
            <person name="O'Sullivan O."/>
            <person name="Ritari J."/>
            <person name="Douillard F.P."/>
            <person name="Paul Ross R."/>
            <person name="Yang R."/>
            <person name="Briner A.E."/>
            <person name="Felis G.E."/>
            <person name="de Vos W.M."/>
            <person name="Barrangou R."/>
            <person name="Klaenhammer T.R."/>
            <person name="Caufield P.W."/>
            <person name="Cui Y."/>
            <person name="Zhang H."/>
            <person name="O'Toole P.W."/>
        </authorList>
    </citation>
    <scope>NUCLEOTIDE SEQUENCE [LARGE SCALE GENOMIC DNA]</scope>
    <source>
        <strain evidence="12 14">DSM 16041</strain>
    </source>
</reference>
<dbReference type="NCBIfam" id="TIGR00531">
    <property type="entry name" value="BCCP"/>
    <property type="match status" value="1"/>
</dbReference>
<keyword evidence="14" id="KW-1185">Reference proteome</keyword>
<dbReference type="EMBL" id="AZDK01000026">
    <property type="protein sequence ID" value="KRK57250.1"/>
    <property type="molecule type" value="Genomic_DNA"/>
</dbReference>
<dbReference type="PRINTS" id="PR01071">
    <property type="entry name" value="ACOABIOTINCC"/>
</dbReference>
<evidence type="ECO:0000256" key="4">
    <source>
        <dbReference type="ARBA" id="ARBA00022832"/>
    </source>
</evidence>
<dbReference type="GO" id="GO:0006633">
    <property type="term" value="P:fatty acid biosynthetic process"/>
    <property type="evidence" value="ECO:0007669"/>
    <property type="project" value="UniProtKB-UniPathway"/>
</dbReference>
<dbReference type="GO" id="GO:0003989">
    <property type="term" value="F:acetyl-CoA carboxylase activity"/>
    <property type="evidence" value="ECO:0007669"/>
    <property type="project" value="InterPro"/>
</dbReference>
<evidence type="ECO:0000313" key="14">
    <source>
        <dbReference type="Proteomes" id="UP000051883"/>
    </source>
</evidence>
<protein>
    <recommendedName>
        <fullName evidence="2 8">Biotin carboxyl carrier protein of acetyl-CoA carboxylase</fullName>
    </recommendedName>
</protein>
<evidence type="ECO:0000313" key="12">
    <source>
        <dbReference type="EMBL" id="KRK57250.1"/>
    </source>
</evidence>
<feature type="compositionally biased region" description="Low complexity" evidence="9">
    <location>
        <begin position="39"/>
        <end position="51"/>
    </location>
</feature>
<comment type="function">
    <text evidence="8">This protein is a component of the acetyl coenzyme A carboxylase complex; first, biotin carboxylase catalyzes the carboxylation of the carrier protein and then the transcarboxylase transfers the carboxyl group to form malonyl-CoA.</text>
</comment>
<dbReference type="eggNOG" id="COG0511">
    <property type="taxonomic scope" value="Bacteria"/>
</dbReference>
<dbReference type="HOGENOM" id="CLU_016733_3_4_9"/>
<keyword evidence="5 8" id="KW-0443">Lipid metabolism</keyword>
<dbReference type="SUPFAM" id="SSF51230">
    <property type="entry name" value="Single hybrid motif"/>
    <property type="match status" value="1"/>
</dbReference>
<comment type="caution">
    <text evidence="11">The sequence shown here is derived from an EMBL/GenBank/DDBJ whole genome shotgun (WGS) entry which is preliminary data.</text>
</comment>
<feature type="domain" description="Lipoyl-binding" evidence="10">
    <location>
        <begin position="70"/>
        <end position="146"/>
    </location>
</feature>
<name>C8P650_9LACO</name>
<dbReference type="STRING" id="525309.HMPREF0494_0794"/>
<keyword evidence="6 8" id="KW-0275">Fatty acid biosynthesis</keyword>
<proteinExistence type="predicted"/>
<dbReference type="PROSITE" id="PS50968">
    <property type="entry name" value="BIOTINYL_LIPOYL"/>
    <property type="match status" value="1"/>
</dbReference>
<evidence type="ECO:0000256" key="3">
    <source>
        <dbReference type="ARBA" id="ARBA00022516"/>
    </source>
</evidence>
<dbReference type="NCBIfam" id="NF005457">
    <property type="entry name" value="PRK07051.1"/>
    <property type="match status" value="1"/>
</dbReference>
<dbReference type="InterPro" id="IPR011053">
    <property type="entry name" value="Single_hybrid_motif"/>
</dbReference>
<evidence type="ECO:0000256" key="6">
    <source>
        <dbReference type="ARBA" id="ARBA00023160"/>
    </source>
</evidence>
<evidence type="ECO:0000259" key="10">
    <source>
        <dbReference type="PROSITE" id="PS50968"/>
    </source>
</evidence>
<dbReference type="InterPro" id="IPR000089">
    <property type="entry name" value="Biotin_lipoyl"/>
</dbReference>
<evidence type="ECO:0000256" key="2">
    <source>
        <dbReference type="ARBA" id="ARBA00017562"/>
    </source>
</evidence>
<dbReference type="EMBL" id="ACLL01000019">
    <property type="protein sequence ID" value="EEW54019.1"/>
    <property type="molecule type" value="Genomic_DNA"/>
</dbReference>
<dbReference type="PANTHER" id="PTHR45266:SF3">
    <property type="entry name" value="OXALOACETATE DECARBOXYLASE ALPHA CHAIN"/>
    <property type="match status" value="1"/>
</dbReference>
<dbReference type="OrthoDB" id="9811735at2"/>
<evidence type="ECO:0000256" key="1">
    <source>
        <dbReference type="ARBA" id="ARBA00005194"/>
    </source>
</evidence>
<keyword evidence="3 8" id="KW-0444">Lipid biosynthesis</keyword>
<dbReference type="InterPro" id="IPR001882">
    <property type="entry name" value="Biotin_BS"/>
</dbReference>
<dbReference type="AlphaFoldDB" id="C8P650"/>
<comment type="pathway">
    <text evidence="1 8">Lipid metabolism; fatty acid biosynthesis.</text>
</comment>
<evidence type="ECO:0000256" key="8">
    <source>
        <dbReference type="RuleBase" id="RU364072"/>
    </source>
</evidence>
<reference evidence="11 13" key="1">
    <citation type="submission" date="2009-09" db="EMBL/GenBank/DDBJ databases">
        <authorList>
            <person name="Qin X."/>
            <person name="Bachman B."/>
            <person name="Battles P."/>
            <person name="Bell A."/>
            <person name="Bess C."/>
            <person name="Bickham C."/>
            <person name="Chaboub L."/>
            <person name="Chen D."/>
            <person name="Coyle M."/>
            <person name="Deiros D.R."/>
            <person name="Dinh H."/>
            <person name="Forbes L."/>
            <person name="Fowler G."/>
            <person name="Francisco L."/>
            <person name="Fu Q."/>
            <person name="Gubbala S."/>
            <person name="Hale W."/>
            <person name="Han Y."/>
            <person name="Hemphill L."/>
            <person name="Highlander S.K."/>
            <person name="Hirani K."/>
            <person name="Hogues M."/>
            <person name="Jackson L."/>
            <person name="Jakkamsetti A."/>
            <person name="Javaid M."/>
            <person name="Jiang H."/>
            <person name="Korchina V."/>
            <person name="Kovar C."/>
            <person name="Lara F."/>
            <person name="Lee S."/>
            <person name="Mata R."/>
            <person name="Mathew T."/>
            <person name="Moen C."/>
            <person name="Morales K."/>
            <person name="Munidasa M."/>
            <person name="Nazareth L."/>
            <person name="Ngo R."/>
            <person name="Nguyen L."/>
            <person name="Okwuonu G."/>
            <person name="Ongeri F."/>
            <person name="Patil S."/>
            <person name="Petrosino J."/>
            <person name="Pham C."/>
            <person name="Pham P."/>
            <person name="Pu L.-L."/>
            <person name="Puazo M."/>
            <person name="Raj R."/>
            <person name="Reid J."/>
            <person name="Rouhana J."/>
            <person name="Saada N."/>
            <person name="Shang Y."/>
            <person name="Simmons D."/>
            <person name="Thornton R."/>
            <person name="Warren J."/>
            <person name="Weissenberger G."/>
            <person name="Zhang J."/>
            <person name="Zhang L."/>
            <person name="Zhou C."/>
            <person name="Zhu D."/>
            <person name="Muzny D."/>
            <person name="Worley K."/>
            <person name="Gibbs R."/>
        </authorList>
    </citation>
    <scope>NUCLEOTIDE SEQUENCE [LARGE SCALE GENOMIC DNA]</scope>
    <source>
        <strain evidence="11 13">DSM 16041</strain>
    </source>
</reference>
<dbReference type="PANTHER" id="PTHR45266">
    <property type="entry name" value="OXALOACETATE DECARBOXYLASE ALPHA CHAIN"/>
    <property type="match status" value="1"/>
</dbReference>
<evidence type="ECO:0000313" key="11">
    <source>
        <dbReference type="EMBL" id="EEW54019.1"/>
    </source>
</evidence>
<evidence type="ECO:0000256" key="7">
    <source>
        <dbReference type="ARBA" id="ARBA00023267"/>
    </source>
</evidence>
<dbReference type="InterPro" id="IPR050709">
    <property type="entry name" value="Biotin_Carboxyl_Carrier/Decarb"/>
</dbReference>
<keyword evidence="4 8" id="KW-0276">Fatty acid metabolism</keyword>
<feature type="region of interest" description="Disordered" evidence="9">
    <location>
        <begin position="35"/>
        <end position="55"/>
    </location>
</feature>
<evidence type="ECO:0000256" key="5">
    <source>
        <dbReference type="ARBA" id="ARBA00023098"/>
    </source>
</evidence>
<dbReference type="PROSITE" id="PS00188">
    <property type="entry name" value="BIOTIN"/>
    <property type="match status" value="1"/>
</dbReference>
<keyword evidence="7 8" id="KW-0092">Biotin</keyword>
<organism evidence="11 13">
    <name type="scientific">Limosilactobacillus antri DSM 16041</name>
    <dbReference type="NCBI Taxonomy" id="525309"/>
    <lineage>
        <taxon>Bacteria</taxon>
        <taxon>Bacillati</taxon>
        <taxon>Bacillota</taxon>
        <taxon>Bacilli</taxon>
        <taxon>Lactobacillales</taxon>
        <taxon>Lactobacillaceae</taxon>
        <taxon>Limosilactobacillus</taxon>
    </lineage>
</organism>
<dbReference type="UniPathway" id="UPA00094"/>
<dbReference type="InterPro" id="IPR001249">
    <property type="entry name" value="AcCoA_biotinCC"/>
</dbReference>
<dbReference type="Proteomes" id="UP000051883">
    <property type="component" value="Unassembled WGS sequence"/>
</dbReference>
<accession>C8P650</accession>
<sequence length="146" mass="15696">MVDTKAIKDLIKLLKDNGLTEIEYSDKSTHIKLKREKAPVVASPQAAPAGAGDDHAQQLKMAAKNAATSNNTINAPSVGVFYTAKSPQEPPFVKVGDRVKKGDVVGVIEVMKTFVNVVADRDGVVEKVLVNNEEGVEYGQPLIQIK</sequence>
<dbReference type="GO" id="GO:0009317">
    <property type="term" value="C:acetyl-CoA carboxylase complex"/>
    <property type="evidence" value="ECO:0007669"/>
    <property type="project" value="InterPro"/>
</dbReference>
<evidence type="ECO:0000256" key="9">
    <source>
        <dbReference type="SAM" id="MobiDB-lite"/>
    </source>
</evidence>
<dbReference type="Proteomes" id="UP000003675">
    <property type="component" value="Unassembled WGS sequence"/>
</dbReference>
<dbReference type="PATRIC" id="fig|525309.8.peg.1065"/>
<evidence type="ECO:0000313" key="13">
    <source>
        <dbReference type="Proteomes" id="UP000003675"/>
    </source>
</evidence>
<gene>
    <name evidence="11" type="primary">accB</name>
    <name evidence="12" type="ORF">FC31_GL001055</name>
    <name evidence="11" type="ORF">HMPREF0494_0794</name>
</gene>
<dbReference type="Gene3D" id="2.40.50.100">
    <property type="match status" value="1"/>
</dbReference>
<dbReference type="CDD" id="cd06850">
    <property type="entry name" value="biotinyl_domain"/>
    <property type="match status" value="1"/>
</dbReference>
<dbReference type="RefSeq" id="WP_007124097.1">
    <property type="nucleotide sequence ID" value="NZ_AZDK01000026.1"/>
</dbReference>